<dbReference type="PROSITE" id="PS51194">
    <property type="entry name" value="HELICASE_CTER"/>
    <property type="match status" value="1"/>
</dbReference>
<dbReference type="GO" id="GO:0006302">
    <property type="term" value="P:double-strand break repair"/>
    <property type="evidence" value="ECO:0007669"/>
    <property type="project" value="InterPro"/>
</dbReference>
<dbReference type="InterPro" id="IPR042115">
    <property type="entry name" value="PriA_3primeBD_sf"/>
</dbReference>
<evidence type="ECO:0000256" key="10">
    <source>
        <dbReference type="ARBA" id="ARBA00023235"/>
    </source>
</evidence>
<feature type="binding site" evidence="12">
    <location>
        <position position="576"/>
    </location>
    <ligand>
        <name>Zn(2+)</name>
        <dbReference type="ChEBI" id="CHEBI:29105"/>
        <label>1</label>
    </ligand>
</feature>
<keyword evidence="8 12" id="KW-0067">ATP-binding</keyword>
<evidence type="ECO:0000256" key="7">
    <source>
        <dbReference type="ARBA" id="ARBA00022833"/>
    </source>
</evidence>
<dbReference type="InterPro" id="IPR011545">
    <property type="entry name" value="DEAD/DEAH_box_helicase_dom"/>
</dbReference>
<dbReference type="RefSeq" id="WP_092438176.1">
    <property type="nucleotide sequence ID" value="NZ_FMYP01000030.1"/>
</dbReference>
<dbReference type="GO" id="GO:0005524">
    <property type="term" value="F:ATP binding"/>
    <property type="evidence" value="ECO:0007669"/>
    <property type="project" value="UniProtKB-UniRule"/>
</dbReference>
<evidence type="ECO:0000259" key="14">
    <source>
        <dbReference type="PROSITE" id="PS51194"/>
    </source>
</evidence>
<dbReference type="Pfam" id="PF17764">
    <property type="entry name" value="PriA_3primeBD"/>
    <property type="match status" value="1"/>
</dbReference>
<dbReference type="EMBL" id="FMYP01000030">
    <property type="protein sequence ID" value="SDC40443.1"/>
    <property type="molecule type" value="Genomic_DNA"/>
</dbReference>
<evidence type="ECO:0000256" key="1">
    <source>
        <dbReference type="ARBA" id="ARBA00022515"/>
    </source>
</evidence>
<dbReference type="AlphaFoldDB" id="A0A1G6LBD6"/>
<comment type="catalytic activity">
    <reaction evidence="12">
        <text>Couples ATP hydrolysis with the unwinding of duplex DNA by translocating in the 3'-5' direction.</text>
        <dbReference type="EC" id="5.6.2.4"/>
    </reaction>
</comment>
<dbReference type="GO" id="GO:0006270">
    <property type="term" value="P:DNA replication initiation"/>
    <property type="evidence" value="ECO:0007669"/>
    <property type="project" value="TreeGrafter"/>
</dbReference>
<protein>
    <recommendedName>
        <fullName evidence="12">Replication restart protein PriA</fullName>
    </recommendedName>
    <alternativeName>
        <fullName evidence="12">ATP-dependent DNA helicase PriA</fullName>
        <ecNumber evidence="12">5.6.2.4</ecNumber>
    </alternativeName>
    <alternativeName>
        <fullName evidence="12">DNA 3'-5' helicase PriA</fullName>
    </alternativeName>
</protein>
<evidence type="ECO:0000259" key="13">
    <source>
        <dbReference type="PROSITE" id="PS51192"/>
    </source>
</evidence>
<feature type="binding site" evidence="12">
    <location>
        <position position="563"/>
    </location>
    <ligand>
        <name>Zn(2+)</name>
        <dbReference type="ChEBI" id="CHEBI:29105"/>
        <label>2</label>
    </ligand>
</feature>
<evidence type="ECO:0000313" key="15">
    <source>
        <dbReference type="EMBL" id="SDC40443.1"/>
    </source>
</evidence>
<feature type="binding site" evidence="12">
    <location>
        <position position="566"/>
    </location>
    <ligand>
        <name>Zn(2+)</name>
        <dbReference type="ChEBI" id="CHEBI:29105"/>
        <label>2</label>
    </ligand>
</feature>
<dbReference type="GO" id="GO:1990077">
    <property type="term" value="C:primosome complex"/>
    <property type="evidence" value="ECO:0007669"/>
    <property type="project" value="UniProtKB-UniRule"/>
</dbReference>
<evidence type="ECO:0000256" key="6">
    <source>
        <dbReference type="ARBA" id="ARBA00022806"/>
    </source>
</evidence>
<dbReference type="Pfam" id="PF18074">
    <property type="entry name" value="PriA_C"/>
    <property type="match status" value="1"/>
</dbReference>
<keyword evidence="9 12" id="KW-0238">DNA-binding</keyword>
<dbReference type="FunFam" id="3.40.1440.60:FF:000001">
    <property type="entry name" value="Primosomal protein N"/>
    <property type="match status" value="1"/>
</dbReference>
<dbReference type="GO" id="GO:0006269">
    <property type="term" value="P:DNA replication, synthesis of primer"/>
    <property type="evidence" value="ECO:0007669"/>
    <property type="project" value="UniProtKB-KW"/>
</dbReference>
<sequence>MSVTPRRLFADVILPVPVPKAYTYAIPESMEQQVAIGVRVVVQFGRKKLYSAVVVRLHSNAPAEYETKDIFSVLDTSPIITSHQLMLWEWISSYYMAFPGDVMRAALPAGMKLESETRIFLTGENADHFDLDEQDYKVVQLVKERKSTTVQDLCKELEVKNSMAVLGRLIRLQIIRLEESLKENIKPRTESVVVLHPSVSNEAAVNNLFEKLSSAPAQQRLLLAYLSLSQPFDWSNPIRVKQKDLLEKVQVTYGVLKACREKEIFLIEQREISRIEDGEATSFASELSDAQQKALTEVEAHFKEKDVVLLHGVTGSGKTEIYIQLIQKVLDEGKQVLYLLPEIALTTQIINRLARVFGDRVGVYHSKFSDAQRTEVYTRMLGQGTDAENSRYDLILGVRSSVFLPYANLGLVIVDEEHENTYKQYDPAPRYNARDTAMVMANSFGAKVLLGTATPSIESYHNALLGKYGLVELLSRHKDVALPSSILANTIRARKMKQMVAMFTPQMLKAIDEALKKKEQVILFQNRRGFSPYLECSDCAHIPRCENCDVSLTYHKAGHNMVCHYCGYTAKVPALCPACHSTDIKTRGFGTEKIEEELQVVFPEARIARMDLDTTRSRISYEQLISDFEEYKLDVLVGTQMVTKGLDFDKVSVVGVLDADSPLNFPDFRAHERSFQLMAQVSGRAGRKEKQGLVVIQTAQPEHPVLKFIVDNNYIDFFKSELHQRKQFMYPPFYRLIRITVKHRDRAITNAAAEMLVAMLKQAFGKRVLGPEEPIVARIQNFYIKNILLKVERDRSVARAKEILAECIVQVKGRDDYRSVFFSPDVDPY</sequence>
<dbReference type="InterPro" id="IPR014001">
    <property type="entry name" value="Helicase_ATP-bd"/>
</dbReference>
<feature type="binding site" evidence="12">
    <location>
        <position position="545"/>
    </location>
    <ligand>
        <name>Zn(2+)</name>
        <dbReference type="ChEBI" id="CHEBI:29105"/>
        <label>2</label>
    </ligand>
</feature>
<organism evidence="15 16">
    <name type="scientific">Williamwhitmania taraxaci</name>
    <dbReference type="NCBI Taxonomy" id="1640674"/>
    <lineage>
        <taxon>Bacteria</taxon>
        <taxon>Pseudomonadati</taxon>
        <taxon>Bacteroidota</taxon>
        <taxon>Bacteroidia</taxon>
        <taxon>Bacteroidales</taxon>
        <taxon>Williamwhitmaniaceae</taxon>
        <taxon>Williamwhitmania</taxon>
    </lineage>
</organism>
<name>A0A1G6LBD6_9BACT</name>
<dbReference type="GO" id="GO:0043138">
    <property type="term" value="F:3'-5' DNA helicase activity"/>
    <property type="evidence" value="ECO:0007669"/>
    <property type="project" value="UniProtKB-EC"/>
</dbReference>
<dbReference type="OrthoDB" id="9759544at2"/>
<keyword evidence="1 12" id="KW-0639">Primosome</keyword>
<evidence type="ECO:0000256" key="3">
    <source>
        <dbReference type="ARBA" id="ARBA00022723"/>
    </source>
</evidence>
<evidence type="ECO:0000313" key="16">
    <source>
        <dbReference type="Proteomes" id="UP000199452"/>
    </source>
</evidence>
<dbReference type="InterPro" id="IPR005259">
    <property type="entry name" value="PriA"/>
</dbReference>
<dbReference type="InterPro" id="IPR041236">
    <property type="entry name" value="PriA_C"/>
</dbReference>
<dbReference type="Pfam" id="PF18319">
    <property type="entry name" value="Zn_ribbon_PriA"/>
    <property type="match status" value="1"/>
</dbReference>
<reference evidence="15 16" key="1">
    <citation type="submission" date="2016-09" db="EMBL/GenBank/DDBJ databases">
        <authorList>
            <person name="Capua I."/>
            <person name="De Benedictis P."/>
            <person name="Joannis T."/>
            <person name="Lombin L.H."/>
            <person name="Cattoli G."/>
        </authorList>
    </citation>
    <scope>NUCLEOTIDE SEQUENCE [LARGE SCALE GENOMIC DNA]</scope>
    <source>
        <strain evidence="15 16">A7P-90m</strain>
    </source>
</reference>
<feature type="binding site" evidence="12">
    <location>
        <position position="539"/>
    </location>
    <ligand>
        <name>Zn(2+)</name>
        <dbReference type="ChEBI" id="CHEBI:29105"/>
        <label>1</label>
    </ligand>
</feature>
<dbReference type="Gene3D" id="3.40.1440.60">
    <property type="entry name" value="PriA, 3(prime) DNA-binding domain"/>
    <property type="match status" value="1"/>
</dbReference>
<dbReference type="InterPro" id="IPR027417">
    <property type="entry name" value="P-loop_NTPase"/>
</dbReference>
<dbReference type="Pfam" id="PF00270">
    <property type="entry name" value="DEAD"/>
    <property type="match status" value="1"/>
</dbReference>
<evidence type="ECO:0000256" key="5">
    <source>
        <dbReference type="ARBA" id="ARBA00022801"/>
    </source>
</evidence>
<dbReference type="GO" id="GO:0003677">
    <property type="term" value="F:DNA binding"/>
    <property type="evidence" value="ECO:0007669"/>
    <property type="project" value="UniProtKB-UniRule"/>
</dbReference>
<dbReference type="NCBIfam" id="TIGR00595">
    <property type="entry name" value="priA"/>
    <property type="match status" value="1"/>
</dbReference>
<keyword evidence="6 12" id="KW-0347">Helicase</keyword>
<dbReference type="STRING" id="1640674.SAMN05216323_10309"/>
<dbReference type="GO" id="GO:0016887">
    <property type="term" value="F:ATP hydrolysis activity"/>
    <property type="evidence" value="ECO:0007669"/>
    <property type="project" value="RHEA"/>
</dbReference>
<keyword evidence="7 12" id="KW-0862">Zinc</keyword>
<dbReference type="EC" id="5.6.2.4" evidence="12"/>
<dbReference type="Pfam" id="PF00271">
    <property type="entry name" value="Helicase_C"/>
    <property type="match status" value="1"/>
</dbReference>
<feature type="binding site" evidence="12">
    <location>
        <position position="536"/>
    </location>
    <ligand>
        <name>Zn(2+)</name>
        <dbReference type="ChEBI" id="CHEBI:29105"/>
        <label>1</label>
    </ligand>
</feature>
<dbReference type="FunFam" id="3.40.50.300:FF:000489">
    <property type="entry name" value="Primosome assembly protein PriA"/>
    <property type="match status" value="1"/>
</dbReference>
<dbReference type="Gene3D" id="3.40.50.300">
    <property type="entry name" value="P-loop containing nucleotide triphosphate hydrolases"/>
    <property type="match status" value="2"/>
</dbReference>
<feature type="binding site" evidence="12">
    <location>
        <position position="548"/>
    </location>
    <ligand>
        <name>Zn(2+)</name>
        <dbReference type="ChEBI" id="CHEBI:29105"/>
        <label>2</label>
    </ligand>
</feature>
<feature type="domain" description="Helicase C-terminal" evidence="14">
    <location>
        <begin position="571"/>
        <end position="737"/>
    </location>
</feature>
<keyword evidence="3 12" id="KW-0479">Metal-binding</keyword>
<comment type="similarity">
    <text evidence="12">Belongs to the helicase family. PriA subfamily.</text>
</comment>
<dbReference type="PANTHER" id="PTHR30580:SF0">
    <property type="entry name" value="PRIMOSOMAL PROTEIN N"/>
    <property type="match status" value="1"/>
</dbReference>
<dbReference type="InterPro" id="IPR041222">
    <property type="entry name" value="PriA_3primeBD"/>
</dbReference>
<evidence type="ECO:0000256" key="8">
    <source>
        <dbReference type="ARBA" id="ARBA00022840"/>
    </source>
</evidence>
<evidence type="ECO:0000256" key="2">
    <source>
        <dbReference type="ARBA" id="ARBA00022705"/>
    </source>
</evidence>
<dbReference type="GO" id="GO:0006310">
    <property type="term" value="P:DNA recombination"/>
    <property type="evidence" value="ECO:0007669"/>
    <property type="project" value="InterPro"/>
</dbReference>
<keyword evidence="16" id="KW-1185">Reference proteome</keyword>
<feature type="domain" description="Helicase ATP-binding" evidence="13">
    <location>
        <begin position="299"/>
        <end position="473"/>
    </location>
</feature>
<comment type="catalytic activity">
    <reaction evidence="11 12">
        <text>ATP + H2O = ADP + phosphate + H(+)</text>
        <dbReference type="Rhea" id="RHEA:13065"/>
        <dbReference type="ChEBI" id="CHEBI:15377"/>
        <dbReference type="ChEBI" id="CHEBI:15378"/>
        <dbReference type="ChEBI" id="CHEBI:30616"/>
        <dbReference type="ChEBI" id="CHEBI:43474"/>
        <dbReference type="ChEBI" id="CHEBI:456216"/>
        <dbReference type="EC" id="5.6.2.4"/>
    </reaction>
</comment>
<dbReference type="HAMAP" id="MF_00983">
    <property type="entry name" value="PriA"/>
    <property type="match status" value="1"/>
</dbReference>
<feature type="binding site" evidence="12">
    <location>
        <position position="579"/>
    </location>
    <ligand>
        <name>Zn(2+)</name>
        <dbReference type="ChEBI" id="CHEBI:29105"/>
        <label>1</label>
    </ligand>
</feature>
<evidence type="ECO:0000256" key="12">
    <source>
        <dbReference type="HAMAP-Rule" id="MF_00983"/>
    </source>
</evidence>
<dbReference type="Proteomes" id="UP000199452">
    <property type="component" value="Unassembled WGS sequence"/>
</dbReference>
<dbReference type="CDD" id="cd18804">
    <property type="entry name" value="SF2_C_priA"/>
    <property type="match status" value="1"/>
</dbReference>
<dbReference type="SMART" id="SM00487">
    <property type="entry name" value="DEXDc"/>
    <property type="match status" value="1"/>
</dbReference>
<dbReference type="SMART" id="SM00490">
    <property type="entry name" value="HELICc"/>
    <property type="match status" value="1"/>
</dbReference>
<keyword evidence="5 12" id="KW-0378">Hydrolase</keyword>
<accession>A0A1G6LBD6</accession>
<keyword evidence="2 12" id="KW-0235">DNA replication</keyword>
<dbReference type="InterPro" id="IPR001650">
    <property type="entry name" value="Helicase_C-like"/>
</dbReference>
<dbReference type="GO" id="GO:0008270">
    <property type="term" value="F:zinc ion binding"/>
    <property type="evidence" value="ECO:0007669"/>
    <property type="project" value="UniProtKB-UniRule"/>
</dbReference>
<evidence type="ECO:0000256" key="9">
    <source>
        <dbReference type="ARBA" id="ARBA00023125"/>
    </source>
</evidence>
<dbReference type="PANTHER" id="PTHR30580">
    <property type="entry name" value="PRIMOSOMAL PROTEIN N"/>
    <property type="match status" value="1"/>
</dbReference>
<comment type="function">
    <text evidence="12">Initiates the restart of stalled replication forks, which reloads the replicative helicase on sites other than the origin of replication. Recognizes and binds to abandoned replication forks and remodels them to uncover a helicase loading site. Promotes assembly of the primosome at these replication forks.</text>
</comment>
<comment type="cofactor">
    <cofactor evidence="12">
        <name>Zn(2+)</name>
        <dbReference type="ChEBI" id="CHEBI:29105"/>
    </cofactor>
    <text evidence="12">Binds 2 zinc ions per subunit.</text>
</comment>
<dbReference type="PROSITE" id="PS51192">
    <property type="entry name" value="HELICASE_ATP_BIND_1"/>
    <property type="match status" value="1"/>
</dbReference>
<evidence type="ECO:0000256" key="11">
    <source>
        <dbReference type="ARBA" id="ARBA00048988"/>
    </source>
</evidence>
<evidence type="ECO:0000256" key="4">
    <source>
        <dbReference type="ARBA" id="ARBA00022741"/>
    </source>
</evidence>
<keyword evidence="4 12" id="KW-0547">Nucleotide-binding</keyword>
<dbReference type="CDD" id="cd17929">
    <property type="entry name" value="DEXHc_priA"/>
    <property type="match status" value="1"/>
</dbReference>
<dbReference type="SUPFAM" id="SSF52540">
    <property type="entry name" value="P-loop containing nucleoside triphosphate hydrolases"/>
    <property type="match status" value="1"/>
</dbReference>
<dbReference type="InterPro" id="IPR040498">
    <property type="entry name" value="PriA_CRR"/>
</dbReference>
<proteinExistence type="inferred from homology"/>
<keyword evidence="10 12" id="KW-0413">Isomerase</keyword>
<comment type="subunit">
    <text evidence="12">Component of the replication restart primosome.</text>
</comment>
<gene>
    <name evidence="12" type="primary">priA</name>
    <name evidence="15" type="ORF">SAMN05216323_10309</name>
</gene>